<dbReference type="EMBL" id="JAUJYO010000006">
    <property type="protein sequence ID" value="KAK1315507.1"/>
    <property type="molecule type" value="Genomic_DNA"/>
</dbReference>
<proteinExistence type="predicted"/>
<evidence type="ECO:0000313" key="2">
    <source>
        <dbReference type="Proteomes" id="UP001180020"/>
    </source>
</evidence>
<dbReference type="AlphaFoldDB" id="A0AAV9EQB4"/>
<keyword evidence="2" id="KW-1185">Reference proteome</keyword>
<accession>A0AAV9EQB4</accession>
<gene>
    <name evidence="1" type="primary">RPL4</name>
    <name evidence="1" type="ORF">QJS10_CPA06g01827</name>
</gene>
<reference evidence="1" key="1">
    <citation type="journal article" date="2023" name="Nat. Commun.">
        <title>Diploid and tetraploid genomes of Acorus and the evolution of monocots.</title>
        <authorList>
            <person name="Ma L."/>
            <person name="Liu K.W."/>
            <person name="Li Z."/>
            <person name="Hsiao Y.Y."/>
            <person name="Qi Y."/>
            <person name="Fu T."/>
            <person name="Tang G.D."/>
            <person name="Zhang D."/>
            <person name="Sun W.H."/>
            <person name="Liu D.K."/>
            <person name="Li Y."/>
            <person name="Chen G.Z."/>
            <person name="Liu X.D."/>
            <person name="Liao X.Y."/>
            <person name="Jiang Y.T."/>
            <person name="Yu X."/>
            <person name="Hao Y."/>
            <person name="Huang J."/>
            <person name="Zhao X.W."/>
            <person name="Ke S."/>
            <person name="Chen Y.Y."/>
            <person name="Wu W.L."/>
            <person name="Hsu J.L."/>
            <person name="Lin Y.F."/>
            <person name="Huang M.D."/>
            <person name="Li C.Y."/>
            <person name="Huang L."/>
            <person name="Wang Z.W."/>
            <person name="Zhao X."/>
            <person name="Zhong W.Y."/>
            <person name="Peng D.H."/>
            <person name="Ahmad S."/>
            <person name="Lan S."/>
            <person name="Zhang J.S."/>
            <person name="Tsai W.C."/>
            <person name="Van de Peer Y."/>
            <person name="Liu Z.J."/>
        </authorList>
    </citation>
    <scope>NUCLEOTIDE SEQUENCE</scope>
    <source>
        <strain evidence="1">CP</strain>
    </source>
</reference>
<keyword evidence="1" id="KW-0687">Ribonucleoprotein</keyword>
<dbReference type="Proteomes" id="UP001180020">
    <property type="component" value="Unassembled WGS sequence"/>
</dbReference>
<keyword evidence="1" id="KW-0689">Ribosomal protein</keyword>
<name>A0AAV9EQB4_ACOCL</name>
<comment type="caution">
    <text evidence="1">The sequence shown here is derived from an EMBL/GenBank/DDBJ whole genome shotgun (WGS) entry which is preliminary data.</text>
</comment>
<organism evidence="1 2">
    <name type="scientific">Acorus calamus</name>
    <name type="common">Sweet flag</name>
    <dbReference type="NCBI Taxonomy" id="4465"/>
    <lineage>
        <taxon>Eukaryota</taxon>
        <taxon>Viridiplantae</taxon>
        <taxon>Streptophyta</taxon>
        <taxon>Embryophyta</taxon>
        <taxon>Tracheophyta</taxon>
        <taxon>Spermatophyta</taxon>
        <taxon>Magnoliopsida</taxon>
        <taxon>Liliopsida</taxon>
        <taxon>Acoraceae</taxon>
        <taxon>Acorus</taxon>
    </lineage>
</organism>
<evidence type="ECO:0000313" key="1">
    <source>
        <dbReference type="EMBL" id="KAK1315507.1"/>
    </source>
</evidence>
<protein>
    <submittedName>
        <fullName evidence="1">60S ribosomal protein L4</fullName>
    </submittedName>
</protein>
<reference evidence="1" key="2">
    <citation type="submission" date="2023-06" db="EMBL/GenBank/DDBJ databases">
        <authorList>
            <person name="Ma L."/>
            <person name="Liu K.-W."/>
            <person name="Li Z."/>
            <person name="Hsiao Y.-Y."/>
            <person name="Qi Y."/>
            <person name="Fu T."/>
            <person name="Tang G."/>
            <person name="Zhang D."/>
            <person name="Sun W.-H."/>
            <person name="Liu D.-K."/>
            <person name="Li Y."/>
            <person name="Chen G.-Z."/>
            <person name="Liu X.-D."/>
            <person name="Liao X.-Y."/>
            <person name="Jiang Y.-T."/>
            <person name="Yu X."/>
            <person name="Hao Y."/>
            <person name="Huang J."/>
            <person name="Zhao X.-W."/>
            <person name="Ke S."/>
            <person name="Chen Y.-Y."/>
            <person name="Wu W.-L."/>
            <person name="Hsu J.-L."/>
            <person name="Lin Y.-F."/>
            <person name="Huang M.-D."/>
            <person name="Li C.-Y."/>
            <person name="Huang L."/>
            <person name="Wang Z.-W."/>
            <person name="Zhao X."/>
            <person name="Zhong W.-Y."/>
            <person name="Peng D.-H."/>
            <person name="Ahmad S."/>
            <person name="Lan S."/>
            <person name="Zhang J.-S."/>
            <person name="Tsai W.-C."/>
            <person name="Van De Peer Y."/>
            <person name="Liu Z.-J."/>
        </authorList>
    </citation>
    <scope>NUCLEOTIDE SEQUENCE</scope>
    <source>
        <strain evidence="1">CP</strain>
        <tissue evidence="1">Leaves</tissue>
    </source>
</reference>
<dbReference type="GO" id="GO:0005840">
    <property type="term" value="C:ribosome"/>
    <property type="evidence" value="ECO:0007669"/>
    <property type="project" value="UniProtKB-KW"/>
</dbReference>
<sequence>MASPLSMEEAATIKAARRAWYKTMISNRDYTEFENFSKWLGTSKKWFGWLYVNSCTEMEGTRDKKQKEE</sequence>